<dbReference type="PROSITE" id="PS50088">
    <property type="entry name" value="ANK_REPEAT"/>
    <property type="match status" value="1"/>
</dbReference>
<dbReference type="PROSITE" id="PS50297">
    <property type="entry name" value="ANK_REP_REGION"/>
    <property type="match status" value="1"/>
</dbReference>
<evidence type="ECO:0000256" key="3">
    <source>
        <dbReference type="PROSITE-ProRule" id="PRU00023"/>
    </source>
</evidence>
<dbReference type="Pfam" id="PF12796">
    <property type="entry name" value="Ank_2"/>
    <property type="match status" value="2"/>
</dbReference>
<dbReference type="SMART" id="SM00248">
    <property type="entry name" value="ANK"/>
    <property type="match status" value="6"/>
</dbReference>
<protein>
    <submittedName>
        <fullName evidence="5">Ankyrin repeat protein, putative</fullName>
    </submittedName>
</protein>
<dbReference type="eggNOG" id="KOG0504">
    <property type="taxonomic scope" value="Eukaryota"/>
</dbReference>
<evidence type="ECO:0000313" key="5">
    <source>
        <dbReference type="EMBL" id="EAX91727.1"/>
    </source>
</evidence>
<evidence type="ECO:0000256" key="4">
    <source>
        <dbReference type="SAM" id="MobiDB-lite"/>
    </source>
</evidence>
<dbReference type="InParanoid" id="A2FTQ5"/>
<keyword evidence="6" id="KW-1185">Reference proteome</keyword>
<dbReference type="AlphaFoldDB" id="A2FTQ5"/>
<dbReference type="SMR" id="A2FTQ5"/>
<dbReference type="Proteomes" id="UP000001542">
    <property type="component" value="Unassembled WGS sequence"/>
</dbReference>
<dbReference type="EMBL" id="DS114015">
    <property type="protein sequence ID" value="EAX91727.1"/>
    <property type="molecule type" value="Genomic_DNA"/>
</dbReference>
<evidence type="ECO:0000256" key="2">
    <source>
        <dbReference type="ARBA" id="ARBA00023043"/>
    </source>
</evidence>
<feature type="repeat" description="ANK" evidence="3">
    <location>
        <begin position="274"/>
        <end position="309"/>
    </location>
</feature>
<sequence length="341" mass="39048">MNTNDQSSLQDLNNPIYLRTPNPYQNDQNQISLFNQTLENSNNSNKDNPSPYQDTDHNYIDDFRNIQPDTAKTIVELGNSKSFKKIYDFLIKLSKSNNKDGAIAAYHYGLFDFRNDGDKTPLILACYEGYFEAIKFFVENRCYNEKNTAKEKIPLTHLILLKRPNFVRYLLSEGFDKDAVDEKGETLLYRSLEHSQPDLAKYILSIGADPSKGKSNIFHPVIISSYVDIYNQLISLGADPFAKNYCPFCIAYCCVEIMKHLLSIGANINERDEYGDTALMMACHSNYEHNIPGINFLLKNGANVNLRNREGKTAYDLLRDDKFGTKRKLIKAGYKKDCRIC</sequence>
<evidence type="ECO:0000313" key="6">
    <source>
        <dbReference type="Proteomes" id="UP000001542"/>
    </source>
</evidence>
<dbReference type="VEuPathDB" id="TrichDB:TVAGG3_0611880"/>
<dbReference type="PANTHER" id="PTHR24188">
    <property type="entry name" value="ANKYRIN REPEAT PROTEIN"/>
    <property type="match status" value="1"/>
</dbReference>
<dbReference type="STRING" id="5722.A2FTQ5"/>
<dbReference type="KEGG" id="tva:4749429"/>
<evidence type="ECO:0000256" key="1">
    <source>
        <dbReference type="ARBA" id="ARBA00022737"/>
    </source>
</evidence>
<accession>A2FTQ5</accession>
<feature type="compositionally biased region" description="Polar residues" evidence="4">
    <location>
        <begin position="1"/>
        <end position="13"/>
    </location>
</feature>
<dbReference type="Gene3D" id="1.25.40.20">
    <property type="entry name" value="Ankyrin repeat-containing domain"/>
    <property type="match status" value="2"/>
</dbReference>
<name>A2FTQ5_TRIV3</name>
<dbReference type="VEuPathDB" id="TrichDB:TVAG_384510"/>
<reference evidence="5" key="2">
    <citation type="journal article" date="2007" name="Science">
        <title>Draft genome sequence of the sexually transmitted pathogen Trichomonas vaginalis.</title>
        <authorList>
            <person name="Carlton J.M."/>
            <person name="Hirt R.P."/>
            <person name="Silva J.C."/>
            <person name="Delcher A.L."/>
            <person name="Schatz M."/>
            <person name="Zhao Q."/>
            <person name="Wortman J.R."/>
            <person name="Bidwell S.L."/>
            <person name="Alsmark U.C.M."/>
            <person name="Besteiro S."/>
            <person name="Sicheritz-Ponten T."/>
            <person name="Noel C.J."/>
            <person name="Dacks J.B."/>
            <person name="Foster P.G."/>
            <person name="Simillion C."/>
            <person name="Van de Peer Y."/>
            <person name="Miranda-Saavedra D."/>
            <person name="Barton G.J."/>
            <person name="Westrop G.D."/>
            <person name="Mueller S."/>
            <person name="Dessi D."/>
            <person name="Fiori P.L."/>
            <person name="Ren Q."/>
            <person name="Paulsen I."/>
            <person name="Zhang H."/>
            <person name="Bastida-Corcuera F.D."/>
            <person name="Simoes-Barbosa A."/>
            <person name="Brown M.T."/>
            <person name="Hayes R.D."/>
            <person name="Mukherjee M."/>
            <person name="Okumura C.Y."/>
            <person name="Schneider R."/>
            <person name="Smith A.J."/>
            <person name="Vanacova S."/>
            <person name="Villalvazo M."/>
            <person name="Haas B.J."/>
            <person name="Pertea M."/>
            <person name="Feldblyum T.V."/>
            <person name="Utterback T.R."/>
            <person name="Shu C.L."/>
            <person name="Osoegawa K."/>
            <person name="de Jong P.J."/>
            <person name="Hrdy I."/>
            <person name="Horvathova L."/>
            <person name="Zubacova Z."/>
            <person name="Dolezal P."/>
            <person name="Malik S.B."/>
            <person name="Logsdon J.M. Jr."/>
            <person name="Henze K."/>
            <person name="Gupta A."/>
            <person name="Wang C.C."/>
            <person name="Dunne R.L."/>
            <person name="Upcroft J.A."/>
            <person name="Upcroft P."/>
            <person name="White O."/>
            <person name="Salzberg S.L."/>
            <person name="Tang P."/>
            <person name="Chiu C.-H."/>
            <person name="Lee Y.-S."/>
            <person name="Embley T.M."/>
            <person name="Coombs G.H."/>
            <person name="Mottram J.C."/>
            <person name="Tachezy J."/>
            <person name="Fraser-Liggett C.M."/>
            <person name="Johnson P.J."/>
        </authorList>
    </citation>
    <scope>NUCLEOTIDE SEQUENCE [LARGE SCALE GENOMIC DNA]</scope>
    <source>
        <strain evidence="5">G3</strain>
    </source>
</reference>
<gene>
    <name evidence="5" type="ORF">TVAG_384510</name>
</gene>
<dbReference type="PANTHER" id="PTHR24188:SF29">
    <property type="entry name" value="GH09064P"/>
    <property type="match status" value="1"/>
</dbReference>
<dbReference type="InterPro" id="IPR036770">
    <property type="entry name" value="Ankyrin_rpt-contain_sf"/>
</dbReference>
<dbReference type="SUPFAM" id="SSF48403">
    <property type="entry name" value="Ankyrin repeat"/>
    <property type="match status" value="1"/>
</dbReference>
<proteinExistence type="predicted"/>
<keyword evidence="2 3" id="KW-0040">ANK repeat</keyword>
<feature type="region of interest" description="Disordered" evidence="4">
    <location>
        <begin position="1"/>
        <end position="26"/>
    </location>
</feature>
<reference evidence="5" key="1">
    <citation type="submission" date="2006-10" db="EMBL/GenBank/DDBJ databases">
        <authorList>
            <person name="Amadeo P."/>
            <person name="Zhao Q."/>
            <person name="Wortman J."/>
            <person name="Fraser-Liggett C."/>
            <person name="Carlton J."/>
        </authorList>
    </citation>
    <scope>NUCLEOTIDE SEQUENCE</scope>
    <source>
        <strain evidence="5">G3</strain>
    </source>
</reference>
<organism evidence="5 6">
    <name type="scientific">Trichomonas vaginalis (strain ATCC PRA-98 / G3)</name>
    <dbReference type="NCBI Taxonomy" id="412133"/>
    <lineage>
        <taxon>Eukaryota</taxon>
        <taxon>Metamonada</taxon>
        <taxon>Parabasalia</taxon>
        <taxon>Trichomonadida</taxon>
        <taxon>Trichomonadidae</taxon>
        <taxon>Trichomonas</taxon>
    </lineage>
</organism>
<keyword evidence="1" id="KW-0677">Repeat</keyword>
<dbReference type="RefSeq" id="XP_001304657.1">
    <property type="nucleotide sequence ID" value="XM_001304656.1"/>
</dbReference>
<dbReference type="InterPro" id="IPR002110">
    <property type="entry name" value="Ankyrin_rpt"/>
</dbReference>